<evidence type="ECO:0000256" key="5">
    <source>
        <dbReference type="ARBA" id="ARBA00022692"/>
    </source>
</evidence>
<keyword evidence="7 12" id="KW-0798">TonB box</keyword>
<dbReference type="PANTHER" id="PTHR30069:SF29">
    <property type="entry name" value="HEMOGLOBIN AND HEMOGLOBIN-HAPTOGLOBIN-BINDING PROTEIN 1-RELATED"/>
    <property type="match status" value="1"/>
</dbReference>
<evidence type="ECO:0000256" key="10">
    <source>
        <dbReference type="ARBA" id="ARBA00023237"/>
    </source>
</evidence>
<dbReference type="GO" id="GO:0044718">
    <property type="term" value="P:siderophore transmembrane transport"/>
    <property type="evidence" value="ECO:0007669"/>
    <property type="project" value="TreeGrafter"/>
</dbReference>
<keyword evidence="8 11" id="KW-0472">Membrane</keyword>
<evidence type="ECO:0000259" key="15">
    <source>
        <dbReference type="Pfam" id="PF07715"/>
    </source>
</evidence>
<dbReference type="InterPro" id="IPR036942">
    <property type="entry name" value="Beta-barrel_TonB_sf"/>
</dbReference>
<comment type="caution">
    <text evidence="16">The sequence shown here is derived from an EMBL/GenBank/DDBJ whole genome shotgun (WGS) entry which is preliminary data.</text>
</comment>
<dbReference type="Pfam" id="PF00593">
    <property type="entry name" value="TonB_dep_Rec_b-barrel"/>
    <property type="match status" value="1"/>
</dbReference>
<dbReference type="CDD" id="cd01347">
    <property type="entry name" value="ligand_gated_channel"/>
    <property type="match status" value="1"/>
</dbReference>
<keyword evidence="6 13" id="KW-0732">Signal</keyword>
<evidence type="ECO:0000256" key="12">
    <source>
        <dbReference type="RuleBase" id="RU003357"/>
    </source>
</evidence>
<feature type="domain" description="TonB-dependent receptor-like beta-barrel" evidence="14">
    <location>
        <begin position="202"/>
        <end position="605"/>
    </location>
</feature>
<feature type="chain" id="PRO_5017559528" description="TonB-dependent receptor" evidence="13">
    <location>
        <begin position="24"/>
        <end position="636"/>
    </location>
</feature>
<dbReference type="SUPFAM" id="SSF56935">
    <property type="entry name" value="Porins"/>
    <property type="match status" value="1"/>
</dbReference>
<evidence type="ECO:0000256" key="1">
    <source>
        <dbReference type="ARBA" id="ARBA00004571"/>
    </source>
</evidence>
<dbReference type="InterPro" id="IPR037066">
    <property type="entry name" value="Plug_dom_sf"/>
</dbReference>
<feature type="signal peptide" evidence="13">
    <location>
        <begin position="1"/>
        <end position="23"/>
    </location>
</feature>
<evidence type="ECO:0000259" key="14">
    <source>
        <dbReference type="Pfam" id="PF00593"/>
    </source>
</evidence>
<dbReference type="RefSeq" id="WP_116302823.1">
    <property type="nucleotide sequence ID" value="NZ_NFZV01000014.1"/>
</dbReference>
<gene>
    <name evidence="16" type="ORF">CAL65_14795</name>
</gene>
<keyword evidence="4 11" id="KW-1134">Transmembrane beta strand</keyword>
<evidence type="ECO:0000256" key="11">
    <source>
        <dbReference type="PROSITE-ProRule" id="PRU01360"/>
    </source>
</evidence>
<comment type="similarity">
    <text evidence="2">Belongs to the TonB-dependent receptor family. Hemoglobin/haptoglobin binding protein subfamily.</text>
</comment>
<evidence type="ECO:0000256" key="6">
    <source>
        <dbReference type="ARBA" id="ARBA00022729"/>
    </source>
</evidence>
<evidence type="ECO:0000313" key="16">
    <source>
        <dbReference type="EMBL" id="RFA34628.1"/>
    </source>
</evidence>
<accession>A0A3E0WP92</accession>
<dbReference type="InterPro" id="IPR039426">
    <property type="entry name" value="TonB-dep_rcpt-like"/>
</dbReference>
<dbReference type="InterPro" id="IPR000531">
    <property type="entry name" value="Beta-barrel_TonB"/>
</dbReference>
<dbReference type="Gene3D" id="2.40.170.20">
    <property type="entry name" value="TonB-dependent receptor, beta-barrel domain"/>
    <property type="match status" value="1"/>
</dbReference>
<dbReference type="GO" id="GO:0009279">
    <property type="term" value="C:cell outer membrane"/>
    <property type="evidence" value="ECO:0007669"/>
    <property type="project" value="UniProtKB-SubCell"/>
</dbReference>
<dbReference type="Gene3D" id="2.170.130.10">
    <property type="entry name" value="TonB-dependent receptor, plug domain"/>
    <property type="match status" value="1"/>
</dbReference>
<keyword evidence="5 11" id="KW-0812">Transmembrane</keyword>
<evidence type="ECO:0000256" key="7">
    <source>
        <dbReference type="ARBA" id="ARBA00023077"/>
    </source>
</evidence>
<dbReference type="PROSITE" id="PS52016">
    <property type="entry name" value="TONB_DEPENDENT_REC_3"/>
    <property type="match status" value="1"/>
</dbReference>
<reference evidence="17" key="1">
    <citation type="submission" date="2017-05" db="EMBL/GenBank/DDBJ databases">
        <authorList>
            <person name="Sharma S."/>
            <person name="Sidhu C."/>
            <person name="Pinnaka A.K."/>
        </authorList>
    </citation>
    <scope>NUCLEOTIDE SEQUENCE [LARGE SCALE GENOMIC DNA]</scope>
    <source>
        <strain evidence="17">AK93</strain>
    </source>
</reference>
<keyword evidence="17" id="KW-1185">Reference proteome</keyword>
<dbReference type="OrthoDB" id="9815954at2"/>
<evidence type="ECO:0000256" key="9">
    <source>
        <dbReference type="ARBA" id="ARBA00023170"/>
    </source>
</evidence>
<dbReference type="GO" id="GO:0015344">
    <property type="term" value="F:siderophore uptake transmembrane transporter activity"/>
    <property type="evidence" value="ECO:0007669"/>
    <property type="project" value="TreeGrafter"/>
</dbReference>
<protein>
    <recommendedName>
        <fullName evidence="18">TonB-dependent receptor</fullName>
    </recommendedName>
</protein>
<keyword evidence="3 11" id="KW-0813">Transport</keyword>
<feature type="domain" description="TonB-dependent receptor plug" evidence="15">
    <location>
        <begin position="48"/>
        <end position="150"/>
    </location>
</feature>
<dbReference type="EMBL" id="NFZW01000015">
    <property type="protein sequence ID" value="RFA34628.1"/>
    <property type="molecule type" value="Genomic_DNA"/>
</dbReference>
<dbReference type="InterPro" id="IPR012910">
    <property type="entry name" value="Plug_dom"/>
</dbReference>
<dbReference type="Proteomes" id="UP000256763">
    <property type="component" value="Unassembled WGS sequence"/>
</dbReference>
<name>A0A3E0WP92_9GAMM</name>
<evidence type="ECO:0000256" key="3">
    <source>
        <dbReference type="ARBA" id="ARBA00022448"/>
    </source>
</evidence>
<comment type="subcellular location">
    <subcellularLocation>
        <location evidence="1 11">Cell outer membrane</location>
        <topology evidence="1 11">Multi-pass membrane protein</topology>
    </subcellularLocation>
</comment>
<evidence type="ECO:0008006" key="18">
    <source>
        <dbReference type="Google" id="ProtNLM"/>
    </source>
</evidence>
<evidence type="ECO:0000256" key="2">
    <source>
        <dbReference type="ARBA" id="ARBA00008143"/>
    </source>
</evidence>
<dbReference type="AlphaFoldDB" id="A0A3E0WP92"/>
<sequence>MYAPAVAFASLITGIALTGVAQAAPSSESTSAHLPAVVVTAVGREHPIQDVIAPVEVIDRATIETFSGSSVTELLRFATGTATFSSGSTESVRLRGFGANQTLVLVDGQRRASRFGGQNLATLAVSEIERIEVIRGPMSALYGADALGGVVNIITRRAQANGEADLRIVAGSAEGAGRDTVQTSIGVGLVSAGTSHWLNGEYRTRAAVAERNSPQDRLNEHTLAAFSYRGHADLASQHWLEWSLEYQDQDDSGTRYIAPRGPAPGSTYSGIEREERHFAGLRLNGTPTETLDYHLALGHSHTDGAARRQPNLIETTDFRLTQLDARMNRQLGAHLLSLSAGGLREVIDINTNSRKAERDNHYLLAQNEWRLPANVNAIFGVRYDDYSDFGSTVNPRAGATWQLGNAQLRVNYGTGFRAPSSLEQYSSFVRGNSLITGNPELEPETARMTDIGWRWLRRDGSLDIGVYESHVDDLIASERTGEVRDGLNVLQYRNVERARLRGLEAAIAQRITDWLDISLRYDYLDARDRDSDARLTGRARHSGKATVGMQASNWRTELRALRIVDFYNNEGPGIEPVDRNYARLDLYAERLLRRQWRVFAGIDNLLDRADPDTAARSITTDPGTRYYWAGIRWQTR</sequence>
<dbReference type="PANTHER" id="PTHR30069">
    <property type="entry name" value="TONB-DEPENDENT OUTER MEMBRANE RECEPTOR"/>
    <property type="match status" value="1"/>
</dbReference>
<evidence type="ECO:0000313" key="17">
    <source>
        <dbReference type="Proteomes" id="UP000256763"/>
    </source>
</evidence>
<proteinExistence type="inferred from homology"/>
<evidence type="ECO:0000256" key="13">
    <source>
        <dbReference type="SAM" id="SignalP"/>
    </source>
</evidence>
<keyword evidence="9" id="KW-0675">Receptor</keyword>
<organism evidence="16 17">
    <name type="scientific">Alkalilimnicola ehrlichii</name>
    <dbReference type="NCBI Taxonomy" id="351052"/>
    <lineage>
        <taxon>Bacteria</taxon>
        <taxon>Pseudomonadati</taxon>
        <taxon>Pseudomonadota</taxon>
        <taxon>Gammaproteobacteria</taxon>
        <taxon>Chromatiales</taxon>
        <taxon>Ectothiorhodospiraceae</taxon>
        <taxon>Alkalilimnicola</taxon>
    </lineage>
</organism>
<evidence type="ECO:0000256" key="8">
    <source>
        <dbReference type="ARBA" id="ARBA00023136"/>
    </source>
</evidence>
<dbReference type="Pfam" id="PF07715">
    <property type="entry name" value="Plug"/>
    <property type="match status" value="1"/>
</dbReference>
<keyword evidence="10 11" id="KW-0998">Cell outer membrane</keyword>
<evidence type="ECO:0000256" key="4">
    <source>
        <dbReference type="ARBA" id="ARBA00022452"/>
    </source>
</evidence>